<dbReference type="RefSeq" id="WP_005587913.1">
    <property type="nucleotide sequence ID" value="NZ_LT669839.1"/>
</dbReference>
<dbReference type="AlphaFoldDB" id="M1ZH15"/>
<proteinExistence type="predicted"/>
<dbReference type="SUPFAM" id="SSF55729">
    <property type="entry name" value="Acyl-CoA N-acyltransferases (Nat)"/>
    <property type="match status" value="1"/>
</dbReference>
<dbReference type="Gene3D" id="3.40.630.30">
    <property type="match status" value="1"/>
</dbReference>
<gene>
    <name evidence="1" type="ORF">CUESP1_1875</name>
</gene>
<dbReference type="OrthoDB" id="116151at2"/>
<reference evidence="1 2" key="1">
    <citation type="submission" date="2016-11" db="EMBL/GenBank/DDBJ databases">
        <authorList>
            <person name="Manzoor S."/>
        </authorList>
    </citation>
    <scope>NUCLEOTIDE SEQUENCE [LARGE SCALE GENOMIC DNA]</scope>
    <source>
        <strain evidence="1">Clostridium ultunense strain Esp</strain>
    </source>
</reference>
<dbReference type="EMBL" id="LT669839">
    <property type="protein sequence ID" value="SHD77235.1"/>
    <property type="molecule type" value="Genomic_DNA"/>
</dbReference>
<accession>M1ZH15</accession>
<evidence type="ECO:0000313" key="2">
    <source>
        <dbReference type="Proteomes" id="UP000245423"/>
    </source>
</evidence>
<dbReference type="HOGENOM" id="CLU_062815_0_0_9"/>
<dbReference type="PANTHER" id="PTHR36174:SF1">
    <property type="entry name" value="LIPID II:GLYCINE GLYCYLTRANSFERASE"/>
    <property type="match status" value="1"/>
</dbReference>
<protein>
    <recommendedName>
        <fullName evidence="3">BioF2-like acetyltransferase domain-containing protein</fullName>
    </recommendedName>
</protein>
<evidence type="ECO:0000313" key="1">
    <source>
        <dbReference type="EMBL" id="SHD77235.1"/>
    </source>
</evidence>
<dbReference type="PANTHER" id="PTHR36174">
    <property type="entry name" value="LIPID II:GLYCINE GLYCYLTRANSFERASE"/>
    <property type="match status" value="1"/>
</dbReference>
<sequence length="320" mass="38428">MYDKKQRYREFSEKEKTMPIFSKGWWMDAVCRDSWDVILIEENNEIIGALPYCFTEYEGIKKIQKVVLTQNNGVLIKYPESLKYDTKLSHEKKIMNLIIDEIESLNINRYQQYFHYSITNWLPFYWRGYSQTTRYTYVIEDTSDLETLYNRFNSNVRKNLRKATKQLEVREDMGVEDFYHMNKMTFDRQGIEIPYSLELIRRVDNECSKRKVNKIYYCVDDNFNIHSAIYLVWDDESVYYLMSGSNPLYRSSQSLTLLIYEGIKLANRLGKKFDFEGSMKENIERFFRQFGPIQKPYHNIYKEFNTKNNNGMGINLSGEL</sequence>
<keyword evidence="2" id="KW-1185">Reference proteome</keyword>
<dbReference type="InterPro" id="IPR050644">
    <property type="entry name" value="PG_Glycine_Bridge_Synth"/>
</dbReference>
<dbReference type="InterPro" id="IPR016181">
    <property type="entry name" value="Acyl_CoA_acyltransferase"/>
</dbReference>
<dbReference type="Proteomes" id="UP000245423">
    <property type="component" value="Chromosome 1"/>
</dbReference>
<organism evidence="1 2">
    <name type="scientific">[Clostridium] ultunense Esp</name>
    <dbReference type="NCBI Taxonomy" id="1288971"/>
    <lineage>
        <taxon>Bacteria</taxon>
        <taxon>Bacillati</taxon>
        <taxon>Bacillota</taxon>
        <taxon>Tissierellia</taxon>
        <taxon>Tissierellales</taxon>
        <taxon>Tepidimicrobiaceae</taxon>
        <taxon>Schnuerera</taxon>
    </lineage>
</organism>
<evidence type="ECO:0008006" key="3">
    <source>
        <dbReference type="Google" id="ProtNLM"/>
    </source>
</evidence>
<name>M1ZH15_9FIRM</name>